<dbReference type="EMBL" id="QCYY01002200">
    <property type="protein sequence ID" value="ROT72130.1"/>
    <property type="molecule type" value="Genomic_DNA"/>
</dbReference>
<organism evidence="1 2">
    <name type="scientific">Penaeus vannamei</name>
    <name type="common">Whiteleg shrimp</name>
    <name type="synonym">Litopenaeus vannamei</name>
    <dbReference type="NCBI Taxonomy" id="6689"/>
    <lineage>
        <taxon>Eukaryota</taxon>
        <taxon>Metazoa</taxon>
        <taxon>Ecdysozoa</taxon>
        <taxon>Arthropoda</taxon>
        <taxon>Crustacea</taxon>
        <taxon>Multicrustacea</taxon>
        <taxon>Malacostraca</taxon>
        <taxon>Eumalacostraca</taxon>
        <taxon>Eucarida</taxon>
        <taxon>Decapoda</taxon>
        <taxon>Dendrobranchiata</taxon>
        <taxon>Penaeoidea</taxon>
        <taxon>Penaeidae</taxon>
        <taxon>Penaeus</taxon>
    </lineage>
</organism>
<evidence type="ECO:0008006" key="3">
    <source>
        <dbReference type="Google" id="ProtNLM"/>
    </source>
</evidence>
<dbReference type="Proteomes" id="UP000283509">
    <property type="component" value="Unassembled WGS sequence"/>
</dbReference>
<proteinExistence type="predicted"/>
<comment type="caution">
    <text evidence="1">The sequence shown here is derived from an EMBL/GenBank/DDBJ whole genome shotgun (WGS) entry which is preliminary data.</text>
</comment>
<dbReference type="PANTHER" id="PTHR20905">
    <property type="entry name" value="N-ACETYLTRANSFERASE-RELATED"/>
    <property type="match status" value="1"/>
</dbReference>
<dbReference type="PANTHER" id="PTHR20905:SF1">
    <property type="entry name" value="AT07410P-RELATED"/>
    <property type="match status" value="1"/>
</dbReference>
<evidence type="ECO:0000313" key="1">
    <source>
        <dbReference type="EMBL" id="ROT72130.1"/>
    </source>
</evidence>
<dbReference type="AlphaFoldDB" id="A0A3R7M3U7"/>
<protein>
    <recommendedName>
        <fullName evidence="3">N-acetyltransferase domain-containing protein</fullName>
    </recommendedName>
</protein>
<accession>A0A3R7M3U7</accession>
<reference evidence="1 2" key="1">
    <citation type="submission" date="2018-04" db="EMBL/GenBank/DDBJ databases">
        <authorList>
            <person name="Zhang X."/>
            <person name="Yuan J."/>
            <person name="Li F."/>
            <person name="Xiang J."/>
        </authorList>
    </citation>
    <scope>NUCLEOTIDE SEQUENCE [LARGE SCALE GENOMIC DNA]</scope>
    <source>
        <tissue evidence="1">Muscle</tissue>
    </source>
</reference>
<keyword evidence="2" id="KW-1185">Reference proteome</keyword>
<dbReference type="Gene3D" id="3.40.630.30">
    <property type="match status" value="1"/>
</dbReference>
<dbReference type="GO" id="GO:0008080">
    <property type="term" value="F:N-acetyltransferase activity"/>
    <property type="evidence" value="ECO:0007669"/>
    <property type="project" value="TreeGrafter"/>
</dbReference>
<evidence type="ECO:0000313" key="2">
    <source>
        <dbReference type="Proteomes" id="UP000283509"/>
    </source>
</evidence>
<reference evidence="1 2" key="2">
    <citation type="submission" date="2019-01" db="EMBL/GenBank/DDBJ databases">
        <title>The decoding of complex shrimp genome reveals the adaptation for benthos swimmer, frequently molting mechanism and breeding impact on genome.</title>
        <authorList>
            <person name="Sun Y."/>
            <person name="Gao Y."/>
            <person name="Yu Y."/>
        </authorList>
    </citation>
    <scope>NUCLEOTIDE SEQUENCE [LARGE SCALE GENOMIC DNA]</scope>
    <source>
        <tissue evidence="1">Muscle</tissue>
    </source>
</reference>
<name>A0A3R7M3U7_PENVA</name>
<sequence>MKTDINFFLKEDDFEEVVSFLAEDYFQREPITLGTGANEECQPGKGRMGEDVRRCLQSGLSVGARDRKTGQLIGLRVSNLLDRQKPFKSTQPRNEFEEVYRIAEHVVNHVFEEEADKFLMMFLLSVHKDYGARGIAGRMIKMSMEAGAQPRALNSLTLGNQPTWLLGEGLRETGLQEGLHAGVREARTRL</sequence>
<dbReference type="OrthoDB" id="6367797at2759"/>
<gene>
    <name evidence="1" type="ORF">C7M84_009486</name>
</gene>